<dbReference type="Proteomes" id="UP000778262">
    <property type="component" value="Unassembled WGS sequence"/>
</dbReference>
<dbReference type="CDD" id="cd03020">
    <property type="entry name" value="DsbA_DsbC_DsbG"/>
    <property type="match status" value="1"/>
</dbReference>
<comment type="function">
    <text evidence="7">Required for disulfide bond formation in some periplasmic proteins. Acts by transferring its disulfide bond to other proteins and is reduced in the process.</text>
</comment>
<evidence type="ECO:0000256" key="6">
    <source>
        <dbReference type="ARBA" id="ARBA00023284"/>
    </source>
</evidence>
<feature type="domain" description="Thioredoxin-like fold" evidence="9">
    <location>
        <begin position="121"/>
        <end position="246"/>
    </location>
</feature>
<proteinExistence type="inferred from homology"/>
<dbReference type="Pfam" id="PF13098">
    <property type="entry name" value="Thioredoxin_2"/>
    <property type="match status" value="1"/>
</dbReference>
<dbReference type="InterPro" id="IPR018950">
    <property type="entry name" value="DiS-bond_isomerase_DsbC/G_N"/>
</dbReference>
<evidence type="ECO:0000313" key="10">
    <source>
        <dbReference type="EMBL" id="NCH89227.1"/>
    </source>
</evidence>
<dbReference type="PANTHER" id="PTHR35272:SF4">
    <property type="entry name" value="THIOL:DISULFIDE INTERCHANGE PROTEIN DSBG"/>
    <property type="match status" value="1"/>
</dbReference>
<dbReference type="InterPro" id="IPR051470">
    <property type="entry name" value="Thiol:disulfide_interchange"/>
</dbReference>
<keyword evidence="5" id="KW-1015">Disulfide bond</keyword>
<dbReference type="Pfam" id="PF10411">
    <property type="entry name" value="DsbC_N"/>
    <property type="match status" value="1"/>
</dbReference>
<evidence type="ECO:0000256" key="2">
    <source>
        <dbReference type="ARBA" id="ARBA00009813"/>
    </source>
</evidence>
<evidence type="ECO:0000256" key="1">
    <source>
        <dbReference type="ARBA" id="ARBA00004418"/>
    </source>
</evidence>
<evidence type="ECO:0000259" key="8">
    <source>
        <dbReference type="Pfam" id="PF10411"/>
    </source>
</evidence>
<dbReference type="SUPFAM" id="SSF54423">
    <property type="entry name" value="DsbC/DsbG N-terminal domain-like"/>
    <property type="match status" value="1"/>
</dbReference>
<feature type="domain" description="Disulphide bond isomerase DsbC/G N-terminal" evidence="8">
    <location>
        <begin position="26"/>
        <end position="85"/>
    </location>
</feature>
<name>A0A9Q4T9L1_9ENTR</name>
<feature type="chain" id="PRO_5040544774" description="Thiol:disulfide interchange protein" evidence="7">
    <location>
        <begin position="19"/>
        <end position="251"/>
    </location>
</feature>
<dbReference type="InterPro" id="IPR012336">
    <property type="entry name" value="Thioredoxin-like_fold"/>
</dbReference>
<keyword evidence="6 7" id="KW-0676">Redox-active center</keyword>
<keyword evidence="4 7" id="KW-0574">Periplasm</keyword>
<evidence type="ECO:0000313" key="11">
    <source>
        <dbReference type="Proteomes" id="UP000778262"/>
    </source>
</evidence>
<dbReference type="InterPro" id="IPR036249">
    <property type="entry name" value="Thioredoxin-like_sf"/>
</dbReference>
<organism evidence="10 11">
    <name type="scientific">Cronobacter dublinensis</name>
    <dbReference type="NCBI Taxonomy" id="413497"/>
    <lineage>
        <taxon>Bacteria</taxon>
        <taxon>Pseudomonadati</taxon>
        <taxon>Pseudomonadota</taxon>
        <taxon>Gammaproteobacteria</taxon>
        <taxon>Enterobacterales</taxon>
        <taxon>Enterobacteriaceae</taxon>
        <taxon>Cronobacter</taxon>
    </lineage>
</organism>
<comment type="caution">
    <text evidence="10">The sequence shown here is derived from an EMBL/GenBank/DDBJ whole genome shotgun (WGS) entry which is preliminary data.</text>
</comment>
<dbReference type="Gene3D" id="3.40.30.10">
    <property type="entry name" value="Glutaredoxin"/>
    <property type="match status" value="1"/>
</dbReference>
<comment type="similarity">
    <text evidence="2 7">Belongs to the thioredoxin family. DsbC subfamily.</text>
</comment>
<sequence length="251" mass="27375">MKKRLMACALFASLSVQAQNHDLPAPVKALEKQGITIIKPFTAPGGVEGWLGKYQDTGVTIYLTPDKKHAISGYMYDEKGNNLSEKIINDEIYIPAGREMWQTLTKAAGINEGSDQAGCPVVVFADPFCPYCHTFWQQAQPLLKEKRISLKTLLVGVLRPDSGRYAAAVLASANPASAWQTLQASNGKNKPTLPEKTSQAAFKQIQHNQSLMDQLGANGTPAIYYLNKDKALQQIVGLPNAEQMARLAACE</sequence>
<dbReference type="RefSeq" id="WP_105687529.1">
    <property type="nucleotide sequence ID" value="NZ_JAANQM010000016.1"/>
</dbReference>
<dbReference type="InterPro" id="IPR033954">
    <property type="entry name" value="DiS-bond_Isoase_DsbC/G"/>
</dbReference>
<evidence type="ECO:0000256" key="7">
    <source>
        <dbReference type="RuleBase" id="RU364038"/>
    </source>
</evidence>
<dbReference type="AlphaFoldDB" id="A0A9Q4T9L1"/>
<dbReference type="PANTHER" id="PTHR35272">
    <property type="entry name" value="THIOL:DISULFIDE INTERCHANGE PROTEIN DSBC-RELATED"/>
    <property type="match status" value="1"/>
</dbReference>
<dbReference type="NCBIfam" id="NF008657">
    <property type="entry name" value="PRK11657.1"/>
    <property type="match status" value="1"/>
</dbReference>
<evidence type="ECO:0000256" key="5">
    <source>
        <dbReference type="ARBA" id="ARBA00023157"/>
    </source>
</evidence>
<keyword evidence="3 7" id="KW-0732">Signal</keyword>
<comment type="subcellular location">
    <subcellularLocation>
        <location evidence="1 7">Periplasm</location>
    </subcellularLocation>
</comment>
<dbReference type="Gene3D" id="3.10.450.70">
    <property type="entry name" value="Disulphide bond isomerase, DsbC/G, N-terminal"/>
    <property type="match status" value="1"/>
</dbReference>
<protein>
    <recommendedName>
        <fullName evidence="7">Thiol:disulfide interchange protein</fullName>
    </recommendedName>
</protein>
<reference evidence="10" key="1">
    <citation type="submission" date="2018-11" db="EMBL/GenBank/DDBJ databases">
        <title>Genomics analysis of Putative Virulence Factors on Adhesion and Cytotoxicity for Cronobacter spp.</title>
        <authorList>
            <person name="Cui J."/>
        </authorList>
    </citation>
    <scope>NUCLEOTIDE SEQUENCE</scope>
    <source>
        <strain evidence="10">SD69</strain>
    </source>
</reference>
<dbReference type="SUPFAM" id="SSF52833">
    <property type="entry name" value="Thioredoxin-like"/>
    <property type="match status" value="1"/>
</dbReference>
<dbReference type="GO" id="GO:0042597">
    <property type="term" value="C:periplasmic space"/>
    <property type="evidence" value="ECO:0007669"/>
    <property type="project" value="UniProtKB-SubCell"/>
</dbReference>
<gene>
    <name evidence="10" type="primary">dsbG</name>
    <name evidence="10" type="ORF">EHJ13_17580</name>
</gene>
<dbReference type="EMBL" id="RPBY01000007">
    <property type="protein sequence ID" value="NCH89227.1"/>
    <property type="molecule type" value="Genomic_DNA"/>
</dbReference>
<dbReference type="InterPro" id="IPR009094">
    <property type="entry name" value="DiS-bond_isomerase_DsbC/G_N_sf"/>
</dbReference>
<evidence type="ECO:0000256" key="4">
    <source>
        <dbReference type="ARBA" id="ARBA00022764"/>
    </source>
</evidence>
<accession>A0A9Q4T9L1</accession>
<evidence type="ECO:0000256" key="3">
    <source>
        <dbReference type="ARBA" id="ARBA00022729"/>
    </source>
</evidence>
<evidence type="ECO:0000259" key="9">
    <source>
        <dbReference type="Pfam" id="PF13098"/>
    </source>
</evidence>
<feature type="signal peptide" evidence="7">
    <location>
        <begin position="1"/>
        <end position="18"/>
    </location>
</feature>